<dbReference type="Gene3D" id="1.10.260.40">
    <property type="entry name" value="lambda repressor-like DNA-binding domains"/>
    <property type="match status" value="1"/>
</dbReference>
<dbReference type="RefSeq" id="WP_344889154.1">
    <property type="nucleotide sequence ID" value="NZ_BAABAS010000003.1"/>
</dbReference>
<sequence>MAVHPSSSVQAAREDVAGRLRDMRLDVVPKLTARALALACGWHESKVSKVEAGKQGVSDDDIRAWCGACGTEAEADGVIRLNRRADKAYVEWRRAMRGGLTNVQHSFMPLWSRTRHFKVYEPGVIPGLCQTASYGEAVLGMVSRFYQVTSDIAEAAAARVARTRLLQEHGRRFAFLVEETALRSRLGDSEMMAEQLEHLLPIVNQPNVSFGVIPMNADRPIYPVEGFWIYDDVEALVETVSAQLNLVDFHEVRLYVRTFEELAGIAAFGAEARSLIASARSALDS</sequence>
<gene>
    <name evidence="2" type="ORF">GCM10022254_05960</name>
</gene>
<evidence type="ECO:0000313" key="3">
    <source>
        <dbReference type="Proteomes" id="UP001501710"/>
    </source>
</evidence>
<dbReference type="SUPFAM" id="SSF47413">
    <property type="entry name" value="lambda repressor-like DNA-binding domains"/>
    <property type="match status" value="1"/>
</dbReference>
<evidence type="ECO:0000259" key="1">
    <source>
        <dbReference type="SMART" id="SM00530"/>
    </source>
</evidence>
<dbReference type="InterPro" id="IPR010982">
    <property type="entry name" value="Lambda_DNA-bd_dom_sf"/>
</dbReference>
<comment type="caution">
    <text evidence="2">The sequence shown here is derived from an EMBL/GenBank/DDBJ whole genome shotgun (WGS) entry which is preliminary data.</text>
</comment>
<dbReference type="EMBL" id="BAABAS010000003">
    <property type="protein sequence ID" value="GAA4225020.1"/>
    <property type="molecule type" value="Genomic_DNA"/>
</dbReference>
<feature type="domain" description="HTH cro/C1-type" evidence="1">
    <location>
        <begin position="19"/>
        <end position="76"/>
    </location>
</feature>
<proteinExistence type="predicted"/>
<dbReference type="Pfam" id="PF13560">
    <property type="entry name" value="HTH_31"/>
    <property type="match status" value="1"/>
</dbReference>
<dbReference type="Pfam" id="PF19054">
    <property type="entry name" value="DUF5753"/>
    <property type="match status" value="1"/>
</dbReference>
<name>A0ABP8BSS2_9ACTN</name>
<reference evidence="3" key="1">
    <citation type="journal article" date="2019" name="Int. J. Syst. Evol. Microbiol.">
        <title>The Global Catalogue of Microorganisms (GCM) 10K type strain sequencing project: providing services to taxonomists for standard genome sequencing and annotation.</title>
        <authorList>
            <consortium name="The Broad Institute Genomics Platform"/>
            <consortium name="The Broad Institute Genome Sequencing Center for Infectious Disease"/>
            <person name="Wu L."/>
            <person name="Ma J."/>
        </authorList>
    </citation>
    <scope>NUCLEOTIDE SEQUENCE [LARGE SCALE GENOMIC DNA]</scope>
    <source>
        <strain evidence="3">JCM 17440</strain>
    </source>
</reference>
<dbReference type="InterPro" id="IPR001387">
    <property type="entry name" value="Cro/C1-type_HTH"/>
</dbReference>
<evidence type="ECO:0000313" key="2">
    <source>
        <dbReference type="EMBL" id="GAA4225020.1"/>
    </source>
</evidence>
<keyword evidence="3" id="KW-1185">Reference proteome</keyword>
<dbReference type="CDD" id="cd00093">
    <property type="entry name" value="HTH_XRE"/>
    <property type="match status" value="1"/>
</dbReference>
<dbReference type="Proteomes" id="UP001501710">
    <property type="component" value="Unassembled WGS sequence"/>
</dbReference>
<dbReference type="InterPro" id="IPR043917">
    <property type="entry name" value="DUF5753"/>
</dbReference>
<organism evidence="2 3">
    <name type="scientific">Actinomadura meridiana</name>
    <dbReference type="NCBI Taxonomy" id="559626"/>
    <lineage>
        <taxon>Bacteria</taxon>
        <taxon>Bacillati</taxon>
        <taxon>Actinomycetota</taxon>
        <taxon>Actinomycetes</taxon>
        <taxon>Streptosporangiales</taxon>
        <taxon>Thermomonosporaceae</taxon>
        <taxon>Actinomadura</taxon>
    </lineage>
</organism>
<dbReference type="SMART" id="SM00530">
    <property type="entry name" value="HTH_XRE"/>
    <property type="match status" value="1"/>
</dbReference>
<protein>
    <submittedName>
        <fullName evidence="2">Helix-turn-helix transcriptional regulator</fullName>
    </submittedName>
</protein>
<accession>A0ABP8BSS2</accession>